<dbReference type="Proteomes" id="UP000094578">
    <property type="component" value="Unassembled WGS sequence"/>
</dbReference>
<dbReference type="RefSeq" id="WP_069328026.1">
    <property type="nucleotide sequence ID" value="NZ_MDER01000044.1"/>
</dbReference>
<dbReference type="Gene3D" id="3.40.1620.10">
    <property type="entry name" value="YefM-like domain"/>
    <property type="match status" value="1"/>
</dbReference>
<dbReference type="Pfam" id="PF02604">
    <property type="entry name" value="PhdYeFM_antitox"/>
    <property type="match status" value="1"/>
</dbReference>
<evidence type="ECO:0000313" key="3">
    <source>
        <dbReference type="EMBL" id="ODP27981.1"/>
    </source>
</evidence>
<accession>A0A1E3L304</accession>
<comment type="function">
    <text evidence="2">Antitoxin component of a type II toxin-antitoxin (TA) system.</text>
</comment>
<dbReference type="NCBIfam" id="TIGR01552">
    <property type="entry name" value="phd_fam"/>
    <property type="match status" value="1"/>
</dbReference>
<name>A0A1E3L304_9BACL</name>
<evidence type="ECO:0000256" key="1">
    <source>
        <dbReference type="ARBA" id="ARBA00009981"/>
    </source>
</evidence>
<protein>
    <recommendedName>
        <fullName evidence="2">Antitoxin</fullName>
    </recommendedName>
</protein>
<dbReference type="InterPro" id="IPR036165">
    <property type="entry name" value="YefM-like_sf"/>
</dbReference>
<proteinExistence type="inferred from homology"/>
<dbReference type="InterPro" id="IPR006442">
    <property type="entry name" value="Antitoxin_Phd/YefM"/>
</dbReference>
<comment type="caution">
    <text evidence="3">The sequence shown here is derived from an EMBL/GenBank/DDBJ whole genome shotgun (WGS) entry which is preliminary data.</text>
</comment>
<dbReference type="STRING" id="1886670.PTI45_02619"/>
<comment type="similarity">
    <text evidence="1 2">Belongs to the phD/YefM antitoxin family.</text>
</comment>
<dbReference type="PANTHER" id="PTHR33713">
    <property type="entry name" value="ANTITOXIN YAFN-RELATED"/>
    <property type="match status" value="1"/>
</dbReference>
<sequence length="107" mass="12393">MYKVLNVRTESITKVRANFNKVIKEVRETHEPIYILSNNEPSAVILDVQSYKEIIERNQQLESELLYAHTSQRVQNGNSILIPAKEVVNTDLTDNPYANRSDEELFD</sequence>
<evidence type="ECO:0000313" key="4">
    <source>
        <dbReference type="Proteomes" id="UP000094578"/>
    </source>
</evidence>
<dbReference type="EMBL" id="MDER01000044">
    <property type="protein sequence ID" value="ODP27981.1"/>
    <property type="molecule type" value="Genomic_DNA"/>
</dbReference>
<gene>
    <name evidence="3" type="ORF">PTI45_02619</name>
</gene>
<dbReference type="AlphaFoldDB" id="A0A1E3L304"/>
<organism evidence="3 4">
    <name type="scientific">Paenibacillus nuruki</name>
    <dbReference type="NCBI Taxonomy" id="1886670"/>
    <lineage>
        <taxon>Bacteria</taxon>
        <taxon>Bacillati</taxon>
        <taxon>Bacillota</taxon>
        <taxon>Bacilli</taxon>
        <taxon>Bacillales</taxon>
        <taxon>Paenibacillaceae</taxon>
        <taxon>Paenibacillus</taxon>
    </lineage>
</organism>
<dbReference type="SUPFAM" id="SSF143120">
    <property type="entry name" value="YefM-like"/>
    <property type="match status" value="1"/>
</dbReference>
<dbReference type="PANTHER" id="PTHR33713:SF10">
    <property type="entry name" value="ANTITOXIN YAFN"/>
    <property type="match status" value="1"/>
</dbReference>
<reference evidence="3 4" key="1">
    <citation type="submission" date="2016-08" db="EMBL/GenBank/DDBJ databases">
        <title>Genome sequencing of Paenibacillus sp. TI45-13ar, isolated from Korean traditional nuruk.</title>
        <authorList>
            <person name="Kim S.-J."/>
        </authorList>
    </citation>
    <scope>NUCLEOTIDE SEQUENCE [LARGE SCALE GENOMIC DNA]</scope>
    <source>
        <strain evidence="3 4">TI45-13ar</strain>
    </source>
</reference>
<keyword evidence="4" id="KW-1185">Reference proteome</keyword>
<dbReference type="InterPro" id="IPR051405">
    <property type="entry name" value="phD/YefM_antitoxin"/>
</dbReference>
<evidence type="ECO:0000256" key="2">
    <source>
        <dbReference type="RuleBase" id="RU362080"/>
    </source>
</evidence>